<reference evidence="5 6" key="1">
    <citation type="journal article" date="2013" name="Int. J. Syst. Evol. Microbiol.">
        <title>Marinoscillum luteum sp. nov., isolated from marine sediment.</title>
        <authorList>
            <person name="Cha I.T."/>
            <person name="Park S.J."/>
            <person name="Kim S.J."/>
            <person name="Kim J.G."/>
            <person name="Jung M.Y."/>
            <person name="Shin K.S."/>
            <person name="Kwon K.K."/>
            <person name="Yang S.H."/>
            <person name="Seo Y.S."/>
            <person name="Rhee S.K."/>
        </authorList>
    </citation>
    <scope>NUCLEOTIDE SEQUENCE [LARGE SCALE GENOMIC DNA]</scope>
    <source>
        <strain evidence="5 6">KCTC 23939</strain>
    </source>
</reference>
<keyword evidence="1" id="KW-0813">Transport</keyword>
<organism evidence="5 6">
    <name type="scientific">Marinoscillum luteum</name>
    <dbReference type="NCBI Taxonomy" id="861051"/>
    <lineage>
        <taxon>Bacteria</taxon>
        <taxon>Pseudomonadati</taxon>
        <taxon>Bacteroidota</taxon>
        <taxon>Cytophagia</taxon>
        <taxon>Cytophagales</taxon>
        <taxon>Reichenbachiellaceae</taxon>
        <taxon>Marinoscillum</taxon>
    </lineage>
</organism>
<protein>
    <submittedName>
        <fullName evidence="5">ABC transporter ATP-binding protein</fullName>
    </submittedName>
</protein>
<dbReference type="RefSeq" id="WP_395417533.1">
    <property type="nucleotide sequence ID" value="NZ_JBIPKE010000017.1"/>
</dbReference>
<feature type="domain" description="ABC transporter" evidence="4">
    <location>
        <begin position="6"/>
        <end position="244"/>
    </location>
</feature>
<dbReference type="EMBL" id="JBIPKE010000017">
    <property type="protein sequence ID" value="MFH6984112.1"/>
    <property type="molecule type" value="Genomic_DNA"/>
</dbReference>
<dbReference type="Gene3D" id="3.40.50.300">
    <property type="entry name" value="P-loop containing nucleotide triphosphate hydrolases"/>
    <property type="match status" value="1"/>
</dbReference>
<evidence type="ECO:0000259" key="4">
    <source>
        <dbReference type="PROSITE" id="PS50893"/>
    </source>
</evidence>
<dbReference type="CDD" id="cd03214">
    <property type="entry name" value="ABC_Iron-Siderophores_B12_Hemin"/>
    <property type="match status" value="1"/>
</dbReference>
<evidence type="ECO:0000313" key="6">
    <source>
        <dbReference type="Proteomes" id="UP001610063"/>
    </source>
</evidence>
<dbReference type="InterPro" id="IPR003593">
    <property type="entry name" value="AAA+_ATPase"/>
</dbReference>
<dbReference type="PANTHER" id="PTHR42734:SF21">
    <property type="entry name" value="IRON ABC TRANSPORTER, ATP-BINDING PROTEIN"/>
    <property type="match status" value="1"/>
</dbReference>
<dbReference type="InterPro" id="IPR050153">
    <property type="entry name" value="Metal_Ion_Import_ABC"/>
</dbReference>
<dbReference type="Proteomes" id="UP001610063">
    <property type="component" value="Unassembled WGS sequence"/>
</dbReference>
<dbReference type="InterPro" id="IPR027417">
    <property type="entry name" value="P-loop_NTPase"/>
</dbReference>
<comment type="caution">
    <text evidence="5">The sequence shown here is derived from an EMBL/GenBank/DDBJ whole genome shotgun (WGS) entry which is preliminary data.</text>
</comment>
<accession>A0ABW7N9U1</accession>
<proteinExistence type="predicted"/>
<evidence type="ECO:0000313" key="5">
    <source>
        <dbReference type="EMBL" id="MFH6984112.1"/>
    </source>
</evidence>
<dbReference type="GO" id="GO:0005524">
    <property type="term" value="F:ATP binding"/>
    <property type="evidence" value="ECO:0007669"/>
    <property type="project" value="UniProtKB-KW"/>
</dbReference>
<dbReference type="SUPFAM" id="SSF52540">
    <property type="entry name" value="P-loop containing nucleoside triphosphate hydrolases"/>
    <property type="match status" value="1"/>
</dbReference>
<keyword evidence="6" id="KW-1185">Reference proteome</keyword>
<gene>
    <name evidence="5" type="ORF">ACHKAR_11720</name>
</gene>
<evidence type="ECO:0000256" key="3">
    <source>
        <dbReference type="ARBA" id="ARBA00022840"/>
    </source>
</evidence>
<dbReference type="Pfam" id="PF00005">
    <property type="entry name" value="ABC_tran"/>
    <property type="match status" value="1"/>
</dbReference>
<evidence type="ECO:0000256" key="2">
    <source>
        <dbReference type="ARBA" id="ARBA00022741"/>
    </source>
</evidence>
<name>A0ABW7N9U1_9BACT</name>
<sequence>MSLLETRSLSIGYSQKSAPPKVLQKDVSLSINPGEIISLMGQNGVGKTTFVKTISGLIPKLGGEVYYQNDQLEHLSANDLARRLSIVLTEKPYSHNISVLELIAIGRHPYSNWMGVLRAQDKEAIDWAINETHINYLADKKLYELSDGQLQKVMIARALAQETDLIILDEPAAHLDLYNKIEVMTLLRNIAQKGKGILISTHDMQISTQLSDKLWLFNFNEPVQQGAPEDLILDGTLEKTLYLQDYGYDMIHGSIHIGMPENGTSVALEGPEDVLFWTTQALRRNGIKISQSAHTTISCSQREWIVRSSESSQHYTSIGELLTYFR</sequence>
<dbReference type="InterPro" id="IPR003439">
    <property type="entry name" value="ABC_transporter-like_ATP-bd"/>
</dbReference>
<dbReference type="PANTHER" id="PTHR42734">
    <property type="entry name" value="METAL TRANSPORT SYSTEM ATP-BINDING PROTEIN TM_0124-RELATED"/>
    <property type="match status" value="1"/>
</dbReference>
<dbReference type="PROSITE" id="PS50893">
    <property type="entry name" value="ABC_TRANSPORTER_2"/>
    <property type="match status" value="1"/>
</dbReference>
<keyword evidence="2" id="KW-0547">Nucleotide-binding</keyword>
<dbReference type="SMART" id="SM00382">
    <property type="entry name" value="AAA"/>
    <property type="match status" value="1"/>
</dbReference>
<evidence type="ECO:0000256" key="1">
    <source>
        <dbReference type="ARBA" id="ARBA00022448"/>
    </source>
</evidence>
<keyword evidence="3 5" id="KW-0067">ATP-binding</keyword>